<dbReference type="OrthoDB" id="2162597at2759"/>
<organism evidence="1 2">
    <name type="scientific">Blyttiomyces helicus</name>
    <dbReference type="NCBI Taxonomy" id="388810"/>
    <lineage>
        <taxon>Eukaryota</taxon>
        <taxon>Fungi</taxon>
        <taxon>Fungi incertae sedis</taxon>
        <taxon>Chytridiomycota</taxon>
        <taxon>Chytridiomycota incertae sedis</taxon>
        <taxon>Chytridiomycetes</taxon>
        <taxon>Chytridiomycetes incertae sedis</taxon>
        <taxon>Blyttiomyces</taxon>
    </lineage>
</organism>
<accession>A0A4P9VXK9</accession>
<gene>
    <name evidence="1" type="ORF">BDK51DRAFT_28137</name>
</gene>
<keyword evidence="2" id="KW-1185">Reference proteome</keyword>
<feature type="non-terminal residue" evidence="1">
    <location>
        <position position="1"/>
    </location>
</feature>
<evidence type="ECO:0000313" key="1">
    <source>
        <dbReference type="EMBL" id="RKO84464.1"/>
    </source>
</evidence>
<proteinExistence type="predicted"/>
<name>A0A4P9VXK9_9FUNG</name>
<evidence type="ECO:0000313" key="2">
    <source>
        <dbReference type="Proteomes" id="UP000269721"/>
    </source>
</evidence>
<reference evidence="2" key="1">
    <citation type="journal article" date="2018" name="Nat. Microbiol.">
        <title>Leveraging single-cell genomics to expand the fungal tree of life.</title>
        <authorList>
            <person name="Ahrendt S.R."/>
            <person name="Quandt C.A."/>
            <person name="Ciobanu D."/>
            <person name="Clum A."/>
            <person name="Salamov A."/>
            <person name="Andreopoulos B."/>
            <person name="Cheng J.F."/>
            <person name="Woyke T."/>
            <person name="Pelin A."/>
            <person name="Henrissat B."/>
            <person name="Reynolds N.K."/>
            <person name="Benny G.L."/>
            <person name="Smith M.E."/>
            <person name="James T.Y."/>
            <person name="Grigoriev I.V."/>
        </authorList>
    </citation>
    <scope>NUCLEOTIDE SEQUENCE [LARGE SCALE GENOMIC DNA]</scope>
</reference>
<protein>
    <submittedName>
        <fullName evidence="1">Uncharacterized protein</fullName>
    </submittedName>
</protein>
<sequence length="246" mass="26445">VKIIAPRRAASDLVAGFSGYIKVANDFDDQVLSVPYAGLKGDWSKAPIFSFKDPIPGSFVSGIYNFNATTNVEELVTEDFTIVSPSNANPLLVMIVQATSSRQVWVDVINPTPGPSPVPAFHPSLGLIVATLPSDNQTQEFLPFMTQETHFASGTSATTNSQRNVDKINAQTAAQFLAFPWAGQVTPDLINNRNLGPGDYRFRFQGLKHFGNVSNPADFEITLSPIFTIPNATATNATTHAGGSQT</sequence>
<dbReference type="Proteomes" id="UP000269721">
    <property type="component" value="Unassembled WGS sequence"/>
</dbReference>
<dbReference type="EMBL" id="ML000072">
    <property type="protein sequence ID" value="RKO84464.1"/>
    <property type="molecule type" value="Genomic_DNA"/>
</dbReference>
<dbReference type="AlphaFoldDB" id="A0A4P9VXK9"/>